<evidence type="ECO:0000256" key="5">
    <source>
        <dbReference type="ARBA" id="ARBA00023136"/>
    </source>
</evidence>
<evidence type="ECO:0000256" key="3">
    <source>
        <dbReference type="ARBA" id="ARBA00022692"/>
    </source>
</evidence>
<sequence length="799" mass="90338">MMREDIRFSKNAATLTHDSARGRVKRNATNFTRGSQLFHHEILMTWAGVRLPLIIWAATAIILLCGLGFFTFKNHEVQLVLMRLMAVTWNWMSLDPTKAVNLTLPSGDVVRGTMQMVPYHPAVEAAWARAIQVTVSALIGASFICVPLTIWFVDFSNRRGSDILTERHERGSVLVNDRQTLADAIARHNWAQHSQECHERDPSEDPRKVLEEDLKSRIRRGFHQPYKMAGLPVPWRLEQSHAMFVGTTGAGKTTEIKKIIVQARERGHRCVVFDLTGGLVESFFNRDTDVILNPMDQRCEPWSIFNDCDNYAEFMSAAAALVPSGHNAEDDFWQKAARTLFVEMCMKMTKMGVRSNGGLAYFLMHSDLKTISRQLEGTIAGPLMSPSAAKMAESIRATFNANANVFRFLPEPPKGEKGFSINKWMTEDVKEGSILFITSSHPDLVLNRPLLTLWMDLAVNALFRMGRTRNLRTWFLIDEVHALHRLPAIEHGLQTARAVGGAFVLGMHSFGALKDTYGENGATHLTSLAGTKLILKLADHETAEQCSEFIGRREVRQMDEAYSYGYNNSRDASTITPRKQIEELVMAEDIKDLPSLHGFIKFPDGFPAARIKLRWRDYETVAEGFQRVREMRAADYKPSDNEAAEMGVDGREGGGPDDKPKKVIEADVERSDAELAAEQLRKEVEGSLGHAVDEAEREIAKHEDGRIDPDGAKNADEHVDQFRFKKTGEKDYRERQKQVQRDSEERSNAKDKTAHSRDLHSRQDRQESELAKENLRGFGSERKDRDDFGIEDDDQEIGR</sequence>
<organism evidence="9 10">
    <name type="scientific">Erythrobacter longus</name>
    <dbReference type="NCBI Taxonomy" id="1044"/>
    <lineage>
        <taxon>Bacteria</taxon>
        <taxon>Pseudomonadati</taxon>
        <taxon>Pseudomonadota</taxon>
        <taxon>Alphaproteobacteria</taxon>
        <taxon>Sphingomonadales</taxon>
        <taxon>Erythrobacteraceae</taxon>
        <taxon>Erythrobacter/Porphyrobacter group</taxon>
        <taxon>Erythrobacter</taxon>
    </lineage>
</organism>
<keyword evidence="4 7" id="KW-1133">Transmembrane helix</keyword>
<dbReference type="PANTHER" id="PTHR37937">
    <property type="entry name" value="CONJUGATIVE TRANSFER: DNA TRANSPORT"/>
    <property type="match status" value="1"/>
</dbReference>
<keyword evidence="5 7" id="KW-0472">Membrane</keyword>
<name>A0A074MF57_ERYLO</name>
<dbReference type="Gene3D" id="3.40.50.300">
    <property type="entry name" value="P-loop containing nucleotide triphosphate hydrolases"/>
    <property type="match status" value="2"/>
</dbReference>
<dbReference type="AlphaFoldDB" id="A0A074MF57"/>
<comment type="caution">
    <text evidence="9">The sequence shown here is derived from an EMBL/GenBank/DDBJ whole genome shotgun (WGS) entry which is preliminary data.</text>
</comment>
<dbReference type="InterPro" id="IPR027417">
    <property type="entry name" value="P-loop_NTPase"/>
</dbReference>
<feature type="region of interest" description="Disordered" evidence="6">
    <location>
        <begin position="685"/>
        <end position="799"/>
    </location>
</feature>
<feature type="transmembrane region" description="Helical" evidence="7">
    <location>
        <begin position="53"/>
        <end position="72"/>
    </location>
</feature>
<dbReference type="GO" id="GO:0005886">
    <property type="term" value="C:plasma membrane"/>
    <property type="evidence" value="ECO:0007669"/>
    <property type="project" value="UniProtKB-SubCell"/>
</dbReference>
<accession>A0A074MF57</accession>
<dbReference type="STRING" id="1044.EH31_10420"/>
<dbReference type="Pfam" id="PF10412">
    <property type="entry name" value="TrwB_AAD_bind"/>
    <property type="match status" value="1"/>
</dbReference>
<dbReference type="Proteomes" id="UP000027647">
    <property type="component" value="Unassembled WGS sequence"/>
</dbReference>
<proteinExistence type="predicted"/>
<gene>
    <name evidence="9" type="ORF">EH31_10420</name>
</gene>
<feature type="region of interest" description="Disordered" evidence="6">
    <location>
        <begin position="637"/>
        <end position="661"/>
    </location>
</feature>
<comment type="subcellular location">
    <subcellularLocation>
        <location evidence="1">Cell membrane</location>
        <topology evidence="1">Multi-pass membrane protein</topology>
    </subcellularLocation>
</comment>
<evidence type="ECO:0000256" key="2">
    <source>
        <dbReference type="ARBA" id="ARBA00022475"/>
    </source>
</evidence>
<reference evidence="9 10" key="1">
    <citation type="submission" date="2014-04" db="EMBL/GenBank/DDBJ databases">
        <title>A comprehensive comparison of genomes of Erythrobacter spp. strains.</title>
        <authorList>
            <person name="Zheng Q."/>
        </authorList>
    </citation>
    <scope>NUCLEOTIDE SEQUENCE [LARGE SCALE GENOMIC DNA]</scope>
    <source>
        <strain evidence="9 10">DSM 6997</strain>
    </source>
</reference>
<feature type="compositionally biased region" description="Acidic residues" evidence="6">
    <location>
        <begin position="789"/>
        <end position="799"/>
    </location>
</feature>
<dbReference type="eggNOG" id="COG3505">
    <property type="taxonomic scope" value="Bacteria"/>
</dbReference>
<feature type="domain" description="Type IV secretion system coupling protein TraD DNA-binding" evidence="8">
    <location>
        <begin position="226"/>
        <end position="613"/>
    </location>
</feature>
<evidence type="ECO:0000256" key="4">
    <source>
        <dbReference type="ARBA" id="ARBA00022989"/>
    </source>
</evidence>
<dbReference type="OrthoDB" id="102453at2"/>
<evidence type="ECO:0000313" key="10">
    <source>
        <dbReference type="Proteomes" id="UP000027647"/>
    </source>
</evidence>
<evidence type="ECO:0000256" key="7">
    <source>
        <dbReference type="SAM" id="Phobius"/>
    </source>
</evidence>
<keyword evidence="2" id="KW-1003">Cell membrane</keyword>
<dbReference type="SUPFAM" id="SSF52540">
    <property type="entry name" value="P-loop containing nucleoside triphosphate hydrolases"/>
    <property type="match status" value="1"/>
</dbReference>
<evidence type="ECO:0000256" key="6">
    <source>
        <dbReference type="SAM" id="MobiDB-lite"/>
    </source>
</evidence>
<dbReference type="PANTHER" id="PTHR37937:SF1">
    <property type="entry name" value="CONJUGATIVE TRANSFER: DNA TRANSPORT"/>
    <property type="match status" value="1"/>
</dbReference>
<keyword evidence="10" id="KW-1185">Reference proteome</keyword>
<dbReference type="CDD" id="cd01127">
    <property type="entry name" value="TrwB_TraG_TraD_VirD4"/>
    <property type="match status" value="1"/>
</dbReference>
<protein>
    <submittedName>
        <fullName evidence="9">Conjugal transfer protein TraD</fullName>
    </submittedName>
</protein>
<dbReference type="InterPro" id="IPR019476">
    <property type="entry name" value="T4SS_TraD_DNA-bd"/>
</dbReference>
<dbReference type="InterPro" id="IPR051539">
    <property type="entry name" value="T4SS-coupling_protein"/>
</dbReference>
<evidence type="ECO:0000313" key="9">
    <source>
        <dbReference type="EMBL" id="KEO90493.1"/>
    </source>
</evidence>
<feature type="transmembrane region" description="Helical" evidence="7">
    <location>
        <begin position="126"/>
        <end position="153"/>
    </location>
</feature>
<evidence type="ECO:0000259" key="8">
    <source>
        <dbReference type="Pfam" id="PF10412"/>
    </source>
</evidence>
<evidence type="ECO:0000256" key="1">
    <source>
        <dbReference type="ARBA" id="ARBA00004651"/>
    </source>
</evidence>
<feature type="compositionally biased region" description="Basic and acidic residues" evidence="6">
    <location>
        <begin position="648"/>
        <end position="661"/>
    </location>
</feature>
<feature type="compositionally biased region" description="Basic and acidic residues" evidence="6">
    <location>
        <begin position="685"/>
        <end position="788"/>
    </location>
</feature>
<dbReference type="EMBL" id="JMIW01000003">
    <property type="protein sequence ID" value="KEO90493.1"/>
    <property type="molecule type" value="Genomic_DNA"/>
</dbReference>
<keyword evidence="3 7" id="KW-0812">Transmembrane</keyword>